<keyword evidence="2" id="KW-1185">Reference proteome</keyword>
<dbReference type="Proteomes" id="UP001519460">
    <property type="component" value="Unassembled WGS sequence"/>
</dbReference>
<organism evidence="1 2">
    <name type="scientific">Batillaria attramentaria</name>
    <dbReference type="NCBI Taxonomy" id="370345"/>
    <lineage>
        <taxon>Eukaryota</taxon>
        <taxon>Metazoa</taxon>
        <taxon>Spiralia</taxon>
        <taxon>Lophotrochozoa</taxon>
        <taxon>Mollusca</taxon>
        <taxon>Gastropoda</taxon>
        <taxon>Caenogastropoda</taxon>
        <taxon>Sorbeoconcha</taxon>
        <taxon>Cerithioidea</taxon>
        <taxon>Batillariidae</taxon>
        <taxon>Batillaria</taxon>
    </lineage>
</organism>
<accession>A0ABD0JWA9</accession>
<comment type="caution">
    <text evidence="1">The sequence shown here is derived from an EMBL/GenBank/DDBJ whole genome shotgun (WGS) entry which is preliminary data.</text>
</comment>
<dbReference type="EMBL" id="JACVVK020000308">
    <property type="protein sequence ID" value="KAK7479208.1"/>
    <property type="molecule type" value="Genomic_DNA"/>
</dbReference>
<gene>
    <name evidence="1" type="ORF">BaRGS_00029552</name>
</gene>
<protein>
    <submittedName>
        <fullName evidence="1">Uncharacterized protein</fullName>
    </submittedName>
</protein>
<sequence>MKPLPALNVTDDSQFDKKIRRDGSLMPKTSVQTDVDENRKVLIIGHCRQGRPELAGLNRKIGPDAYYTPMTICKETDTPAV</sequence>
<evidence type="ECO:0000313" key="2">
    <source>
        <dbReference type="Proteomes" id="UP001519460"/>
    </source>
</evidence>
<proteinExistence type="predicted"/>
<name>A0ABD0JWA9_9CAEN</name>
<reference evidence="1 2" key="1">
    <citation type="journal article" date="2023" name="Sci. Data">
        <title>Genome assembly of the Korean intertidal mud-creeper Batillaria attramentaria.</title>
        <authorList>
            <person name="Patra A.K."/>
            <person name="Ho P.T."/>
            <person name="Jun S."/>
            <person name="Lee S.J."/>
            <person name="Kim Y."/>
            <person name="Won Y.J."/>
        </authorList>
    </citation>
    <scope>NUCLEOTIDE SEQUENCE [LARGE SCALE GENOMIC DNA]</scope>
    <source>
        <strain evidence="1">Wonlab-2016</strain>
    </source>
</reference>
<dbReference type="AlphaFoldDB" id="A0ABD0JWA9"/>
<evidence type="ECO:0000313" key="1">
    <source>
        <dbReference type="EMBL" id="KAK7479208.1"/>
    </source>
</evidence>